<reference evidence="2 3" key="1">
    <citation type="submission" date="2024-07" db="EMBL/GenBank/DDBJ databases">
        <authorList>
            <person name="Thanompreechachai J."/>
            <person name="Duangmal K."/>
        </authorList>
    </citation>
    <scope>NUCLEOTIDE SEQUENCE [LARGE SCALE GENOMIC DNA]</scope>
    <source>
        <strain evidence="2 3">LSe6-4</strain>
    </source>
</reference>
<feature type="region of interest" description="Disordered" evidence="1">
    <location>
        <begin position="21"/>
        <end position="41"/>
    </location>
</feature>
<dbReference type="EMBL" id="JBGFTU010000008">
    <property type="protein sequence ID" value="MEZ0164916.1"/>
    <property type="molecule type" value="Genomic_DNA"/>
</dbReference>
<dbReference type="RefSeq" id="WP_370441152.1">
    <property type="nucleotide sequence ID" value="NZ_JBGFTU010000008.1"/>
</dbReference>
<gene>
    <name evidence="2" type="ORF">AB2L27_09080</name>
</gene>
<sequence length="53" mass="5343">MTVTTERAGTATGLDAELDRLLGAAPPAPAPGRTTPTLPAGPLCLCWPDETPA</sequence>
<evidence type="ECO:0000256" key="1">
    <source>
        <dbReference type="SAM" id="MobiDB-lite"/>
    </source>
</evidence>
<dbReference type="Proteomes" id="UP001565927">
    <property type="component" value="Unassembled WGS sequence"/>
</dbReference>
<name>A0ABV4H3F0_9ACTN</name>
<comment type="caution">
    <text evidence="2">The sequence shown here is derived from an EMBL/GenBank/DDBJ whole genome shotgun (WGS) entry which is preliminary data.</text>
</comment>
<evidence type="ECO:0000313" key="2">
    <source>
        <dbReference type="EMBL" id="MEZ0164916.1"/>
    </source>
</evidence>
<evidence type="ECO:0000313" key="3">
    <source>
        <dbReference type="Proteomes" id="UP001565927"/>
    </source>
</evidence>
<accession>A0ABV4H3F0</accession>
<keyword evidence="3" id="KW-1185">Reference proteome</keyword>
<organism evidence="2 3">
    <name type="scientific">Kineococcus halophytocola</name>
    <dbReference type="NCBI Taxonomy" id="3234027"/>
    <lineage>
        <taxon>Bacteria</taxon>
        <taxon>Bacillati</taxon>
        <taxon>Actinomycetota</taxon>
        <taxon>Actinomycetes</taxon>
        <taxon>Kineosporiales</taxon>
        <taxon>Kineosporiaceae</taxon>
        <taxon>Kineococcus</taxon>
    </lineage>
</organism>
<proteinExistence type="predicted"/>
<protein>
    <submittedName>
        <fullName evidence="2">Uncharacterized protein</fullName>
    </submittedName>
</protein>